<accession>A0ABT7MKT3</accession>
<reference evidence="1 2" key="1">
    <citation type="submission" date="2023-06" db="EMBL/GenBank/DDBJ databases">
        <title>Influencing factors and mechanism of Cr(VI) reduction by facultative anaerobic Exiguobacterium sp. PY14.</title>
        <authorList>
            <person name="Zou L."/>
        </authorList>
    </citation>
    <scope>NUCLEOTIDE SEQUENCE [LARGE SCALE GENOMIC DNA]</scope>
    <source>
        <strain evidence="1 2">PY14</strain>
    </source>
</reference>
<evidence type="ECO:0000313" key="1">
    <source>
        <dbReference type="EMBL" id="MDL5376034.1"/>
    </source>
</evidence>
<dbReference type="Proteomes" id="UP001230807">
    <property type="component" value="Unassembled WGS sequence"/>
</dbReference>
<evidence type="ECO:0008006" key="3">
    <source>
        <dbReference type="Google" id="ProtNLM"/>
    </source>
</evidence>
<organism evidence="1 2">
    <name type="scientific">Exiguobacterium mexicanum</name>
    <dbReference type="NCBI Taxonomy" id="340146"/>
    <lineage>
        <taxon>Bacteria</taxon>
        <taxon>Bacillati</taxon>
        <taxon>Bacillota</taxon>
        <taxon>Bacilli</taxon>
        <taxon>Bacillales</taxon>
        <taxon>Bacillales Family XII. Incertae Sedis</taxon>
        <taxon>Exiguobacterium</taxon>
    </lineage>
</organism>
<dbReference type="PANTHER" id="PTHR36974">
    <property type="entry name" value="MEMBRANE PROTEIN-RELATED"/>
    <property type="match status" value="1"/>
</dbReference>
<dbReference type="EMBL" id="JASWER010000001">
    <property type="protein sequence ID" value="MDL5376034.1"/>
    <property type="molecule type" value="Genomic_DNA"/>
</dbReference>
<sequence>MIRTLYGVLFLGAGIMHFVQERAFMSIIPKSWPFKRFMVQASGVIEVVYGALLLTNKGTRFVKGTLPAFLIAVFPANINMALKPSKLGKMPLPKWVTWARLPLQWVLIKGVKKI</sequence>
<keyword evidence="2" id="KW-1185">Reference proteome</keyword>
<name>A0ABT7MKT3_9BACL</name>
<protein>
    <recommendedName>
        <fullName evidence="3">DoxX family protein</fullName>
    </recommendedName>
</protein>
<dbReference type="RefSeq" id="WP_198922698.1">
    <property type="nucleotide sequence ID" value="NZ_CP183077.1"/>
</dbReference>
<gene>
    <name evidence="1" type="ORF">QR695_03310</name>
</gene>
<proteinExistence type="predicted"/>
<evidence type="ECO:0000313" key="2">
    <source>
        <dbReference type="Proteomes" id="UP001230807"/>
    </source>
</evidence>
<dbReference type="PANTHER" id="PTHR36974:SF1">
    <property type="entry name" value="DOXX FAMILY MEMBRANE PROTEIN"/>
    <property type="match status" value="1"/>
</dbReference>
<comment type="caution">
    <text evidence="1">The sequence shown here is derived from an EMBL/GenBank/DDBJ whole genome shotgun (WGS) entry which is preliminary data.</text>
</comment>